<accession>A0A6A1WGA2</accession>
<feature type="repeat" description="PPR" evidence="2">
    <location>
        <begin position="68"/>
        <end position="102"/>
    </location>
</feature>
<gene>
    <name evidence="3" type="ORF">CJ030_MR2G013613</name>
</gene>
<reference evidence="3 4" key="1">
    <citation type="journal article" date="2019" name="Plant Biotechnol. J.">
        <title>The red bayberry genome and genetic basis of sex determination.</title>
        <authorList>
            <person name="Jia H.M."/>
            <person name="Jia H.J."/>
            <person name="Cai Q.L."/>
            <person name="Wang Y."/>
            <person name="Zhao H.B."/>
            <person name="Yang W.F."/>
            <person name="Wang G.Y."/>
            <person name="Li Y.H."/>
            <person name="Zhan D.L."/>
            <person name="Shen Y.T."/>
            <person name="Niu Q.F."/>
            <person name="Chang L."/>
            <person name="Qiu J."/>
            <person name="Zhao L."/>
            <person name="Xie H.B."/>
            <person name="Fu W.Y."/>
            <person name="Jin J."/>
            <person name="Li X.W."/>
            <person name="Jiao Y."/>
            <person name="Zhou C.C."/>
            <person name="Tu T."/>
            <person name="Chai C.Y."/>
            <person name="Gao J.L."/>
            <person name="Fan L.J."/>
            <person name="van de Weg E."/>
            <person name="Wang J.Y."/>
            <person name="Gao Z.S."/>
        </authorList>
    </citation>
    <scope>NUCLEOTIDE SEQUENCE [LARGE SCALE GENOMIC DNA]</scope>
    <source>
        <tissue evidence="3">Leaves</tissue>
    </source>
</reference>
<dbReference type="EMBL" id="RXIC02000020">
    <property type="protein sequence ID" value="KAB1222897.1"/>
    <property type="molecule type" value="Genomic_DNA"/>
</dbReference>
<evidence type="ECO:0008006" key="5">
    <source>
        <dbReference type="Google" id="ProtNLM"/>
    </source>
</evidence>
<dbReference type="PROSITE" id="PS51375">
    <property type="entry name" value="PPR"/>
    <property type="match status" value="1"/>
</dbReference>
<dbReference type="InterPro" id="IPR002885">
    <property type="entry name" value="PPR_rpt"/>
</dbReference>
<dbReference type="GO" id="GO:0009507">
    <property type="term" value="C:chloroplast"/>
    <property type="evidence" value="ECO:0007669"/>
    <property type="project" value="TreeGrafter"/>
</dbReference>
<evidence type="ECO:0000313" key="3">
    <source>
        <dbReference type="EMBL" id="KAB1222897.1"/>
    </source>
</evidence>
<keyword evidence="1" id="KW-0677">Repeat</keyword>
<sequence>MGRSFLGFAAVKAARPTAFFYNVWTRHGVLTGKSTPEWFSLEQVMFACGKYNLVHEFFRKLQKSSIPNALTYKVVVNTLWQEGKTDEAVLVVQDMERRGIVGSAALYYDLARCLCSAGRCQDAVKQGVRIASMAFFRSLVIKAKTFQFSVSFSGLVTLTEHNRKSQNSIRVGRYGVVWLANMFSKLVEIKDSRDFSERFNEPPRAYLDQLCSNQCGRYVALAEFGDRRRRGAVMIPEGSSSAGWQAFALLCEEVILAIGELKRRKKGPGASSVRPGISFANVAQTGLPETKEVGKSESRKASVDVGSMQKIVSVGVPLTPHAHIDAGRVLSDSYNCSGISDLAAGSDGVLWAHLMKLKNDLDGLIGLVKNKTIVAVPSVGPQTNLCCRVCGFKLVAQDSAGVAHNTLSSSSGLSGLGSGPPLGQSVAFGSISLGPDPPAQLVSGQPVAQLLAHDQPEALPSSPGLYVGFWRWRRRRTRLRGRRESSESRRSYRSFPRSLSPILVALRSLVLHRR</sequence>
<proteinExistence type="predicted"/>
<protein>
    <recommendedName>
        <fullName evidence="5">Pentatricopeptide repeat-containing protein</fullName>
    </recommendedName>
</protein>
<evidence type="ECO:0000256" key="1">
    <source>
        <dbReference type="ARBA" id="ARBA00022737"/>
    </source>
</evidence>
<organism evidence="3 4">
    <name type="scientific">Morella rubra</name>
    <name type="common">Chinese bayberry</name>
    <dbReference type="NCBI Taxonomy" id="262757"/>
    <lineage>
        <taxon>Eukaryota</taxon>
        <taxon>Viridiplantae</taxon>
        <taxon>Streptophyta</taxon>
        <taxon>Embryophyta</taxon>
        <taxon>Tracheophyta</taxon>
        <taxon>Spermatophyta</taxon>
        <taxon>Magnoliopsida</taxon>
        <taxon>eudicotyledons</taxon>
        <taxon>Gunneridae</taxon>
        <taxon>Pentapetalae</taxon>
        <taxon>rosids</taxon>
        <taxon>fabids</taxon>
        <taxon>Fagales</taxon>
        <taxon>Myricaceae</taxon>
        <taxon>Morella</taxon>
    </lineage>
</organism>
<dbReference type="OrthoDB" id="1748587at2759"/>
<dbReference type="Proteomes" id="UP000516437">
    <property type="component" value="Chromosome 2"/>
</dbReference>
<dbReference type="AlphaFoldDB" id="A0A6A1WGA2"/>
<dbReference type="PANTHER" id="PTHR46935:SF1">
    <property type="entry name" value="OS01G0674700 PROTEIN"/>
    <property type="match status" value="1"/>
</dbReference>
<dbReference type="InterPro" id="IPR011990">
    <property type="entry name" value="TPR-like_helical_dom_sf"/>
</dbReference>
<dbReference type="InterPro" id="IPR044645">
    <property type="entry name" value="DG1/EMB2279-like"/>
</dbReference>
<evidence type="ECO:0000256" key="2">
    <source>
        <dbReference type="PROSITE-ProRule" id="PRU00708"/>
    </source>
</evidence>
<evidence type="ECO:0000313" key="4">
    <source>
        <dbReference type="Proteomes" id="UP000516437"/>
    </source>
</evidence>
<dbReference type="PANTHER" id="PTHR46935">
    <property type="entry name" value="OS01G0674700 PROTEIN"/>
    <property type="match status" value="1"/>
</dbReference>
<keyword evidence="4" id="KW-1185">Reference proteome</keyword>
<name>A0A6A1WGA2_9ROSI</name>
<comment type="caution">
    <text evidence="3">The sequence shown here is derived from an EMBL/GenBank/DDBJ whole genome shotgun (WGS) entry which is preliminary data.</text>
</comment>
<dbReference type="GO" id="GO:0009658">
    <property type="term" value="P:chloroplast organization"/>
    <property type="evidence" value="ECO:0007669"/>
    <property type="project" value="InterPro"/>
</dbReference>
<dbReference type="Gene3D" id="1.25.40.10">
    <property type="entry name" value="Tetratricopeptide repeat domain"/>
    <property type="match status" value="1"/>
</dbReference>